<dbReference type="Gene3D" id="3.55.50.10">
    <property type="entry name" value="Baseplate protein-like domains"/>
    <property type="match status" value="1"/>
</dbReference>
<comment type="similarity">
    <text evidence="1">Belongs to the VgrG protein family.</text>
</comment>
<evidence type="ECO:0000313" key="4">
    <source>
        <dbReference type="Proteomes" id="UP000035036"/>
    </source>
</evidence>
<dbReference type="SUPFAM" id="SSF69349">
    <property type="entry name" value="Phage fibre proteins"/>
    <property type="match status" value="1"/>
</dbReference>
<protein>
    <recommendedName>
        <fullName evidence="2">Gp5/Type VI secretion system Vgr protein OB-fold domain-containing protein</fullName>
    </recommendedName>
</protein>
<name>A0A0B5FND3_9BACT</name>
<dbReference type="HOGENOM" id="CLU_004121_7_3_7"/>
<dbReference type="InterPro" id="IPR006533">
    <property type="entry name" value="T6SS_Vgr_RhsGE"/>
</dbReference>
<accession>A0A0B5FND3</accession>
<dbReference type="InterPro" id="IPR037026">
    <property type="entry name" value="Vgr_OB-fold_dom_sf"/>
</dbReference>
<dbReference type="SUPFAM" id="SSF69279">
    <property type="entry name" value="Phage tail proteins"/>
    <property type="match status" value="2"/>
</dbReference>
<proteinExistence type="inferred from homology"/>
<organism evidence="3 4">
    <name type="scientific">Geoalkalibacter subterraneus</name>
    <dbReference type="NCBI Taxonomy" id="483547"/>
    <lineage>
        <taxon>Bacteria</taxon>
        <taxon>Pseudomonadati</taxon>
        <taxon>Thermodesulfobacteriota</taxon>
        <taxon>Desulfuromonadia</taxon>
        <taxon>Desulfuromonadales</taxon>
        <taxon>Geoalkalibacteraceae</taxon>
        <taxon>Geoalkalibacter</taxon>
    </lineage>
</organism>
<dbReference type="STRING" id="483547.GSUB_05440"/>
<dbReference type="EMBL" id="CP010311">
    <property type="protein sequence ID" value="AJF06119.1"/>
    <property type="molecule type" value="Genomic_DNA"/>
</dbReference>
<sequence>MSFISAAWDASSHRADAQQYFFRVQGVPDGTLAVKDFSGSDHGLSQDYCFTINLFSESFLDVGLAVGRKGTLEMAWEGRMLPLHGVVSEISYVGEAVGGHAYVVRLNSVLHPLKLRRDNRVFLNTTAPQIIEEILQGAGFSETDYELELDGDYPFREFVVQYDESDWDFLLRICAHVGIFFRFSQNGEGVRIVFHDRVDDLPACACGELLYEVQSGTRRGRETVFALRERSNLLSAQVELKDYNDQTPEAHLSAHASSSGGNGRDYRYGEHFLDLEQGQQLARMRGQLLDWQRRTLVAETDCRALAPGEILSITGHSDEGLNGDYLIVELEHDGDQSAGFAFGDSGKGMSYRNRLLLTRAGTPYRPPLPAARPMHGLLTARIETTGGEYAYLDEQGRYRLRTDFDLSETAPGEASHPVRMVQPYAGRDYGFHFPLHAGTEVVISCVNGDLDRPVILGALPNPDTPTPVTSANRTQNILRTWGGNELLMDDRAGREKTELFTRERKNILSLDADCDGHRVRLASEEGEMEVYAAKTMLLESGDSQFVEVGKDQIVTVENAQRLMTRTGEIEQQAATDIRMKAGENILMQSDRQDIEMRSGRDLVAEVGRNLSMEVRSEDFDLQVTQGKISINAARAITVTGQGGGAIRIGQSGGGIEITAGGDVIISGGSVEVNAGMISLKGGKIGSN</sequence>
<keyword evidence="4" id="KW-1185">Reference proteome</keyword>
<evidence type="ECO:0000256" key="1">
    <source>
        <dbReference type="ARBA" id="ARBA00005558"/>
    </source>
</evidence>
<evidence type="ECO:0000313" key="3">
    <source>
        <dbReference type="EMBL" id="AJF06119.1"/>
    </source>
</evidence>
<dbReference type="Gene3D" id="2.30.110.50">
    <property type="match status" value="1"/>
</dbReference>
<dbReference type="OrthoDB" id="5482463at2"/>
<dbReference type="AlphaFoldDB" id="A0A0B5FND3"/>
<dbReference type="RefSeq" id="WP_040199608.1">
    <property type="nucleotide sequence ID" value="NZ_CP010311.1"/>
</dbReference>
<dbReference type="NCBIfam" id="TIGR01646">
    <property type="entry name" value="vgr_GE"/>
    <property type="match status" value="1"/>
</dbReference>
<dbReference type="Gene3D" id="4.10.220.110">
    <property type="match status" value="1"/>
</dbReference>
<dbReference type="Proteomes" id="UP000035036">
    <property type="component" value="Chromosome"/>
</dbReference>
<feature type="domain" description="Gp5/Type VI secretion system Vgr protein OB-fold" evidence="2">
    <location>
        <begin position="393"/>
        <end position="459"/>
    </location>
</feature>
<dbReference type="Gene3D" id="2.40.50.230">
    <property type="entry name" value="Gp5 N-terminal domain"/>
    <property type="match status" value="1"/>
</dbReference>
<dbReference type="NCBIfam" id="TIGR03361">
    <property type="entry name" value="VI_Rhs_Vgr"/>
    <property type="match status" value="1"/>
</dbReference>
<dbReference type="KEGG" id="gsb:GSUB_05440"/>
<dbReference type="InterPro" id="IPR006531">
    <property type="entry name" value="Gp5/Vgr_OB"/>
</dbReference>
<dbReference type="Pfam" id="PF04717">
    <property type="entry name" value="Phage_base_V"/>
    <property type="match status" value="1"/>
</dbReference>
<dbReference type="Pfam" id="PF05954">
    <property type="entry name" value="Phage_GPD"/>
    <property type="match status" value="1"/>
</dbReference>
<reference evidence="3 4" key="1">
    <citation type="journal article" date="2015" name="Genome Announc.">
        <title>Genomes of Geoalkalibacter ferrihydriticus Z-0531T and Geoalkalibacter subterraneus Red1T, Two Haloalkaliphilic Metal-Reducing Deltaproteobacteria.</title>
        <authorList>
            <person name="Badalamenti J.P."/>
            <person name="Krajmalnik-Brown R."/>
            <person name="Torres C.I."/>
            <person name="Bond D.R."/>
        </authorList>
    </citation>
    <scope>NUCLEOTIDE SEQUENCE [LARGE SCALE GENOMIC DNA]</scope>
    <source>
        <strain evidence="3 4">Red1</strain>
    </source>
</reference>
<dbReference type="SUPFAM" id="SSF69255">
    <property type="entry name" value="gp5 N-terminal domain-like"/>
    <property type="match status" value="1"/>
</dbReference>
<dbReference type="InterPro" id="IPR017847">
    <property type="entry name" value="T6SS_RhsGE_Vgr_subset"/>
</dbReference>
<evidence type="ECO:0000259" key="2">
    <source>
        <dbReference type="Pfam" id="PF04717"/>
    </source>
</evidence>
<gene>
    <name evidence="3" type="ORF">GSUB_05440</name>
</gene>